<dbReference type="SUPFAM" id="SSF50447">
    <property type="entry name" value="Translation proteins"/>
    <property type="match status" value="1"/>
</dbReference>
<keyword evidence="1" id="KW-0687">Ribonucleoprotein</keyword>
<dbReference type="Proteomes" id="UP000001529">
    <property type="component" value="Unassembled WGS sequence"/>
</dbReference>
<dbReference type="PANTHER" id="PTHR42908">
    <property type="entry name" value="TRANSLATION ELONGATION FACTOR-RELATED"/>
    <property type="match status" value="1"/>
</dbReference>
<proteinExistence type="predicted"/>
<dbReference type="GO" id="GO:0071007">
    <property type="term" value="C:U2-type catalytic step 2 spliceosome"/>
    <property type="evidence" value="ECO:0007669"/>
    <property type="project" value="TreeGrafter"/>
</dbReference>
<dbReference type="RefSeq" id="XP_018634691.1">
    <property type="nucleotide sequence ID" value="XM_018783095.1"/>
</dbReference>
<feature type="non-terminal residue" evidence="1">
    <location>
        <position position="1"/>
    </location>
</feature>
<dbReference type="Gene3D" id="2.40.30.10">
    <property type="entry name" value="Translation factors"/>
    <property type="match status" value="1"/>
</dbReference>
<dbReference type="InterPro" id="IPR009000">
    <property type="entry name" value="Transl_B-barrel_sf"/>
</dbReference>
<evidence type="ECO:0000313" key="1">
    <source>
        <dbReference type="EMBL" id="EPT24451.1"/>
    </source>
</evidence>
<accession>S8EMP0</accession>
<dbReference type="AlphaFoldDB" id="S8EMP0"/>
<reference evidence="1" key="1">
    <citation type="submission" date="2013-04" db="EMBL/GenBank/DDBJ databases">
        <authorList>
            <person name="Sibley D."/>
            <person name="Venepally P."/>
            <person name="Karamycheva S."/>
            <person name="Hadjithomas M."/>
            <person name="Khan A."/>
            <person name="Brunk B."/>
            <person name="Roos D."/>
            <person name="Caler E."/>
            <person name="Lorenzi H."/>
        </authorList>
    </citation>
    <scope>NUCLEOTIDE SEQUENCE</scope>
    <source>
        <strain evidence="1">ME49</strain>
    </source>
</reference>
<dbReference type="GO" id="GO:0003924">
    <property type="term" value="F:GTPase activity"/>
    <property type="evidence" value="ECO:0007669"/>
    <property type="project" value="TreeGrafter"/>
</dbReference>
<dbReference type="GO" id="GO:0005829">
    <property type="term" value="C:cytosol"/>
    <property type="evidence" value="ECO:0007669"/>
    <property type="project" value="TreeGrafter"/>
</dbReference>
<dbReference type="OrthoDB" id="364892at2759"/>
<sequence>FSLDDDEDMVIRDITHLCLMEGRYRVEVSHVPVGNWVLIGGVDLSVLKTSTITNVDHSEEVEIFSPLLFNSVPVIKVACEPLQPSELPKMLESTVSPIPLSAFSLFSWHLFFRISHLARSCASRLSHRRD</sequence>
<dbReference type="PANTHER" id="PTHR42908:SF6">
    <property type="entry name" value="116 KDA U5 SMALL NUCLEAR RIBONUCLEOPROTEIN COMPONENT"/>
    <property type="match status" value="1"/>
</dbReference>
<evidence type="ECO:0000313" key="2">
    <source>
        <dbReference type="Proteomes" id="UP000001529"/>
    </source>
</evidence>
<gene>
    <name evidence="1" type="ORF">TGME49_327000</name>
</gene>
<protein>
    <submittedName>
        <fullName evidence="1">U5 small nuclear ribonucleoprotein component (U5 snRNP), putative</fullName>
    </submittedName>
</protein>
<dbReference type="GeneID" id="29769933"/>
<organism evidence="1 2">
    <name type="scientific">Toxoplasma gondii (strain ATCC 50611 / Me49)</name>
    <dbReference type="NCBI Taxonomy" id="508771"/>
    <lineage>
        <taxon>Eukaryota</taxon>
        <taxon>Sar</taxon>
        <taxon>Alveolata</taxon>
        <taxon>Apicomplexa</taxon>
        <taxon>Conoidasida</taxon>
        <taxon>Coccidia</taxon>
        <taxon>Eucoccidiorida</taxon>
        <taxon>Eimeriorina</taxon>
        <taxon>Sarcocystidae</taxon>
        <taxon>Toxoplasma</taxon>
    </lineage>
</organism>
<dbReference type="VEuPathDB" id="ToxoDB:TGME49_327000"/>
<keyword evidence="2" id="KW-1185">Reference proteome</keyword>
<dbReference type="EMBL" id="KE139656">
    <property type="protein sequence ID" value="EPT24451.1"/>
    <property type="molecule type" value="Genomic_DNA"/>
</dbReference>
<feature type="non-terminal residue" evidence="1">
    <location>
        <position position="130"/>
    </location>
</feature>
<dbReference type="GO" id="GO:0046540">
    <property type="term" value="C:U4/U6 x U5 tri-snRNP complex"/>
    <property type="evidence" value="ECO:0007669"/>
    <property type="project" value="TreeGrafter"/>
</dbReference>
<name>S8EMP0_TOXGM</name>
<dbReference type="GO" id="GO:0030623">
    <property type="term" value="F:U5 snRNA binding"/>
    <property type="evidence" value="ECO:0007669"/>
    <property type="project" value="TreeGrafter"/>
</dbReference>
<dbReference type="GO" id="GO:0000398">
    <property type="term" value="P:mRNA splicing, via spliceosome"/>
    <property type="evidence" value="ECO:0007669"/>
    <property type="project" value="TreeGrafter"/>
</dbReference>